<keyword evidence="9" id="KW-1185">Reference proteome</keyword>
<dbReference type="Pfam" id="PF01381">
    <property type="entry name" value="HTH_3"/>
    <property type="match status" value="1"/>
</dbReference>
<dbReference type="InterPro" id="IPR010982">
    <property type="entry name" value="Lambda_DNA-bd_dom_sf"/>
</dbReference>
<dbReference type="PANTHER" id="PTHR36511:SF4">
    <property type="entry name" value="ANTITOXIN MQSA"/>
    <property type="match status" value="1"/>
</dbReference>
<evidence type="ECO:0000256" key="1">
    <source>
        <dbReference type="ARBA" id="ARBA00023015"/>
    </source>
</evidence>
<dbReference type="KEGG" id="mos:AXE82_01545"/>
<keyword evidence="2" id="KW-0238">DNA-binding</keyword>
<dbReference type="PANTHER" id="PTHR36511">
    <property type="entry name" value="MERR FAMILY BACTERIAL REGULATORY PROTEIN"/>
    <property type="match status" value="1"/>
</dbReference>
<reference evidence="8" key="1">
    <citation type="submission" date="2017-11" db="EMBL/GenBank/DDBJ databases">
        <title>Complete genome sequence of Moraxella osloensis NP7 isolated from human skin.</title>
        <authorList>
            <person name="Lee K."/>
            <person name="Lim J.Y."/>
            <person name="Hwang I."/>
        </authorList>
    </citation>
    <scope>NUCLEOTIDE SEQUENCE [LARGE SCALE GENOMIC DNA]</scope>
    <source>
        <strain evidence="8">NP7</strain>
    </source>
</reference>
<dbReference type="GO" id="GO:0003677">
    <property type="term" value="F:DNA binding"/>
    <property type="evidence" value="ECO:0007669"/>
    <property type="project" value="UniProtKB-KW"/>
</dbReference>
<evidence type="ECO:0000313" key="7">
    <source>
        <dbReference type="EMBL" id="STY97380.1"/>
    </source>
</evidence>
<evidence type="ECO:0000256" key="2">
    <source>
        <dbReference type="ARBA" id="ARBA00023125"/>
    </source>
</evidence>
<evidence type="ECO:0000313" key="10">
    <source>
        <dbReference type="Proteomes" id="UP000464046"/>
    </source>
</evidence>
<evidence type="ECO:0000313" key="6">
    <source>
        <dbReference type="EMBL" id="QHG09445.1"/>
    </source>
</evidence>
<dbReference type="GeneID" id="35777676"/>
<evidence type="ECO:0000313" key="9">
    <source>
        <dbReference type="Proteomes" id="UP000255230"/>
    </source>
</evidence>
<accession>A0A120KQQ4</accession>
<gene>
    <name evidence="6" type="ORF">GSF12_05800</name>
    <name evidence="7" type="ORF">NCTC10465_01164</name>
    <name evidence="5" type="ORF">NP7_05420</name>
</gene>
<reference evidence="10" key="5">
    <citation type="submission" date="2019-12" db="EMBL/GenBank/DDBJ databases">
        <title>Whole genome sequence of Moraxella osloensis YV1.</title>
        <authorList>
            <person name="Batinovic S."/>
            <person name="Rice D.T.F."/>
            <person name="Petrovski S."/>
        </authorList>
    </citation>
    <scope>NUCLEOTIDE SEQUENCE [LARGE SCALE GENOMIC DNA]</scope>
    <source>
        <strain evidence="10">YV1</strain>
    </source>
</reference>
<dbReference type="EMBL" id="CP047226">
    <property type="protein sequence ID" value="QHG09445.1"/>
    <property type="molecule type" value="Genomic_DNA"/>
</dbReference>
<dbReference type="InterPro" id="IPR001387">
    <property type="entry name" value="Cro/C1-type_HTH"/>
</dbReference>
<evidence type="ECO:0000313" key="8">
    <source>
        <dbReference type="Proteomes" id="UP000229340"/>
    </source>
</evidence>
<name>A0A120KQQ4_FAUOS</name>
<keyword evidence="1" id="KW-0805">Transcription regulation</keyword>
<reference evidence="5" key="2">
    <citation type="journal article" date="2018" name="Genome Announc.">
        <title>Complete Genome Sequences of Three Moraxella osloensis Strains Isolated from Human Skin.</title>
        <authorList>
            <person name="Lim J.Y."/>
            <person name="Hwang I."/>
            <person name="Ganzorig M."/>
            <person name="Huang S.L."/>
            <person name="Cho G.S."/>
            <person name="Franz C.M.A.P."/>
            <person name="Lee K."/>
        </authorList>
    </citation>
    <scope>NUCLEOTIDE SEQUENCE</scope>
    <source>
        <strain evidence="5">NP7</strain>
    </source>
</reference>
<dbReference type="PROSITE" id="PS50943">
    <property type="entry name" value="HTH_CROC1"/>
    <property type="match status" value="1"/>
</dbReference>
<dbReference type="EMBL" id="CP024443">
    <property type="protein sequence ID" value="ATR78742.1"/>
    <property type="molecule type" value="Genomic_DNA"/>
</dbReference>
<dbReference type="STRING" id="34062.AXE82_01545"/>
<sequence>MSNEFYDDLSLSLSQALSIAKGEAEPSRVFSYELPDIKAIRAKTGLTQAQFADKLNISSRTLQNWEQGTRHPTGATITLMRLLEKKPELITLA</sequence>
<dbReference type="CDD" id="cd00093">
    <property type="entry name" value="HTH_XRE"/>
    <property type="match status" value="1"/>
</dbReference>
<keyword evidence="3" id="KW-0804">Transcription</keyword>
<protein>
    <submittedName>
        <fullName evidence="6">Helix-turn-helix domain-containing protein</fullName>
    </submittedName>
    <submittedName>
        <fullName evidence="5 7">Transcriptional regulator</fullName>
    </submittedName>
</protein>
<dbReference type="AlphaFoldDB" id="A0A120KQQ4"/>
<reference evidence="6" key="6">
    <citation type="journal article" date="2020" name="Microbiol. Resour. Announc.">
        <title>Complete Genome Sequence of Moraxella osloensis Strain YV1, Isolated from an Australian Wastewater Treatment Plant.</title>
        <authorList>
            <person name="Batinovic S."/>
            <person name="Rice D.T.F."/>
            <person name="Seviour R.J."/>
            <person name="Petrovski S."/>
        </authorList>
    </citation>
    <scope>NUCLEOTIDE SEQUENCE</scope>
    <source>
        <strain evidence="6">YV1</strain>
    </source>
</reference>
<dbReference type="EMBL" id="UGPY01000001">
    <property type="protein sequence ID" value="STY97380.1"/>
    <property type="molecule type" value="Genomic_DNA"/>
</dbReference>
<dbReference type="InterPro" id="IPR047761">
    <property type="entry name" value="NadS-like"/>
</dbReference>
<dbReference type="Proteomes" id="UP000229340">
    <property type="component" value="Chromosome"/>
</dbReference>
<reference evidence="7 9" key="4">
    <citation type="submission" date="2018-06" db="EMBL/GenBank/DDBJ databases">
        <authorList>
            <consortium name="Pathogen Informatics"/>
            <person name="Doyle S."/>
        </authorList>
    </citation>
    <scope>NUCLEOTIDE SEQUENCE [LARGE SCALE GENOMIC DNA]</scope>
    <source>
        <strain evidence="7 9">NCTC10465</strain>
    </source>
</reference>
<evidence type="ECO:0000313" key="5">
    <source>
        <dbReference type="EMBL" id="ATR78742.1"/>
    </source>
</evidence>
<proteinExistence type="predicted"/>
<dbReference type="Gene3D" id="1.10.260.40">
    <property type="entry name" value="lambda repressor-like DNA-binding domains"/>
    <property type="match status" value="1"/>
</dbReference>
<organism evidence="7 9">
    <name type="scientific">Faucicola osloensis</name>
    <name type="common">Moraxella osloensis</name>
    <dbReference type="NCBI Taxonomy" id="34062"/>
    <lineage>
        <taxon>Bacteria</taxon>
        <taxon>Pseudomonadati</taxon>
        <taxon>Pseudomonadota</taxon>
        <taxon>Gammaproteobacteria</taxon>
        <taxon>Moraxellales</taxon>
        <taxon>Moraxellaceae</taxon>
        <taxon>Faucicola</taxon>
    </lineage>
</organism>
<evidence type="ECO:0000259" key="4">
    <source>
        <dbReference type="PROSITE" id="PS50943"/>
    </source>
</evidence>
<dbReference type="RefSeq" id="WP_062330561.1">
    <property type="nucleotide sequence ID" value="NZ_CBCRZU010000005.1"/>
</dbReference>
<dbReference type="Proteomes" id="UP000255230">
    <property type="component" value="Unassembled WGS sequence"/>
</dbReference>
<dbReference type="InterPro" id="IPR052359">
    <property type="entry name" value="HTH-type_reg/antitoxin"/>
</dbReference>
<dbReference type="NCBIfam" id="NF041265">
    <property type="entry name" value="NadS"/>
    <property type="match status" value="1"/>
</dbReference>
<evidence type="ECO:0000256" key="3">
    <source>
        <dbReference type="ARBA" id="ARBA00023163"/>
    </source>
</evidence>
<dbReference type="SUPFAM" id="SSF47413">
    <property type="entry name" value="lambda repressor-like DNA-binding domains"/>
    <property type="match status" value="1"/>
</dbReference>
<feature type="domain" description="HTH cro/C1-type" evidence="4">
    <location>
        <begin position="37"/>
        <end position="90"/>
    </location>
</feature>
<dbReference type="SMART" id="SM00530">
    <property type="entry name" value="HTH_XRE"/>
    <property type="match status" value="1"/>
</dbReference>
<reference evidence="5" key="3">
    <citation type="journal article" date="2018" name="Misainmurhag Hoiji">
        <title>Complete genome sequence of multidrug-resistant Moraxella osloensis NP7 with multiple plasmids isolated from human skin.</title>
        <authorList>
            <person name="Ganzorig M."/>
            <person name="Lim J.Y."/>
            <person name="Hwang I."/>
            <person name="Lee K."/>
        </authorList>
    </citation>
    <scope>NUCLEOTIDE SEQUENCE</scope>
    <source>
        <strain evidence="5">NP7</strain>
    </source>
</reference>